<proteinExistence type="predicted"/>
<accession>A0A3L6TV16</accession>
<name>A0A3L6TV16_PANMI</name>
<sequence length="277" mass="29986">MAAAAAIEQFPHLAEYGNILHGGGGGQGGRESDLPPIRAQRTLGVRSHRVARGGGGMGSGAAGCARQLNFGTEQAATVVAPHRWEVVAVVSAAWRPAVVSAGVVAVVATGVEERVLLCLRKHQAAASSTSTAKMKMRMTTRTMAVPAGLEQLRAGNYVDGQMNGEGYKALAKGFYEQTGLLHDKKQFRNQIGQRKSTYSFWNFLQNHTGLGRKPDGTIDAESNFWKTYTKGKAYLKKLKNGHLPPNLAELEECSQVPPWMEPQVLCLDKIIMRKMSL</sequence>
<evidence type="ECO:0000259" key="1">
    <source>
        <dbReference type="Pfam" id="PF12776"/>
    </source>
</evidence>
<reference evidence="3" key="1">
    <citation type="journal article" date="2019" name="Nat. Commun.">
        <title>The genome of broomcorn millet.</title>
        <authorList>
            <person name="Zou C."/>
            <person name="Miki D."/>
            <person name="Li D."/>
            <person name="Tang Q."/>
            <person name="Xiao L."/>
            <person name="Rajput S."/>
            <person name="Deng P."/>
            <person name="Jia W."/>
            <person name="Huang R."/>
            <person name="Zhang M."/>
            <person name="Sun Y."/>
            <person name="Hu J."/>
            <person name="Fu X."/>
            <person name="Schnable P.S."/>
            <person name="Li F."/>
            <person name="Zhang H."/>
            <person name="Feng B."/>
            <person name="Zhu X."/>
            <person name="Liu R."/>
            <person name="Schnable J.C."/>
            <person name="Zhu J.-K."/>
            <person name="Zhang H."/>
        </authorList>
    </citation>
    <scope>NUCLEOTIDE SEQUENCE [LARGE SCALE GENOMIC DNA]</scope>
</reference>
<dbReference type="AlphaFoldDB" id="A0A3L6TV16"/>
<dbReference type="EMBL" id="PQIB02000001">
    <property type="protein sequence ID" value="RLN43355.1"/>
    <property type="molecule type" value="Genomic_DNA"/>
</dbReference>
<comment type="caution">
    <text evidence="2">The sequence shown here is derived from an EMBL/GenBank/DDBJ whole genome shotgun (WGS) entry which is preliminary data.</text>
</comment>
<dbReference type="PANTHER" id="PTHR47069">
    <property type="match status" value="1"/>
</dbReference>
<dbReference type="STRING" id="4540.A0A3L6TV16"/>
<dbReference type="OrthoDB" id="683049at2759"/>
<protein>
    <recommendedName>
        <fullName evidence="1">Myb/SANT-like domain-containing protein</fullName>
    </recommendedName>
</protein>
<gene>
    <name evidence="2" type="ORF">C2845_PM01G47200</name>
</gene>
<keyword evidence="3" id="KW-1185">Reference proteome</keyword>
<feature type="domain" description="Myb/SANT-like" evidence="1">
    <location>
        <begin position="149"/>
        <end position="228"/>
    </location>
</feature>
<dbReference type="InterPro" id="IPR024752">
    <property type="entry name" value="Myb/SANT-like_dom"/>
</dbReference>
<dbReference type="Proteomes" id="UP000275267">
    <property type="component" value="Unassembled WGS sequence"/>
</dbReference>
<dbReference type="PANTHER" id="PTHR47069:SF14">
    <property type="entry name" value="OS07G0253400 PROTEIN"/>
    <property type="match status" value="1"/>
</dbReference>
<organism evidence="2 3">
    <name type="scientific">Panicum miliaceum</name>
    <name type="common">Proso millet</name>
    <name type="synonym">Broomcorn millet</name>
    <dbReference type="NCBI Taxonomy" id="4540"/>
    <lineage>
        <taxon>Eukaryota</taxon>
        <taxon>Viridiplantae</taxon>
        <taxon>Streptophyta</taxon>
        <taxon>Embryophyta</taxon>
        <taxon>Tracheophyta</taxon>
        <taxon>Spermatophyta</taxon>
        <taxon>Magnoliopsida</taxon>
        <taxon>Liliopsida</taxon>
        <taxon>Poales</taxon>
        <taxon>Poaceae</taxon>
        <taxon>PACMAD clade</taxon>
        <taxon>Panicoideae</taxon>
        <taxon>Panicodae</taxon>
        <taxon>Paniceae</taxon>
        <taxon>Panicinae</taxon>
        <taxon>Panicum</taxon>
        <taxon>Panicum sect. Panicum</taxon>
    </lineage>
</organism>
<evidence type="ECO:0000313" key="3">
    <source>
        <dbReference type="Proteomes" id="UP000275267"/>
    </source>
</evidence>
<evidence type="ECO:0000313" key="2">
    <source>
        <dbReference type="EMBL" id="RLN43355.1"/>
    </source>
</evidence>
<dbReference type="Pfam" id="PF12776">
    <property type="entry name" value="Myb_DNA-bind_3"/>
    <property type="match status" value="1"/>
</dbReference>